<gene>
    <name evidence="1" type="ORF">Zm00014a_017768</name>
</gene>
<evidence type="ECO:0000313" key="1">
    <source>
        <dbReference type="EMBL" id="PWZ45088.1"/>
    </source>
</evidence>
<dbReference type="EMBL" id="NCVQ01000002">
    <property type="protein sequence ID" value="PWZ45088.1"/>
    <property type="molecule type" value="Genomic_DNA"/>
</dbReference>
<dbReference type="AlphaFoldDB" id="A0A3L6G9Y8"/>
<sequence length="45" mass="5519">MSQSMLQNNLGLLNFFYSVKPIKEYNPRVWKFFKLWKTWILSIAH</sequence>
<accession>A0A3L6G9Y8</accession>
<dbReference type="Proteomes" id="UP000251960">
    <property type="component" value="Chromosome 10"/>
</dbReference>
<organism evidence="1">
    <name type="scientific">Zea mays</name>
    <name type="common">Maize</name>
    <dbReference type="NCBI Taxonomy" id="4577"/>
    <lineage>
        <taxon>Eukaryota</taxon>
        <taxon>Viridiplantae</taxon>
        <taxon>Streptophyta</taxon>
        <taxon>Embryophyta</taxon>
        <taxon>Tracheophyta</taxon>
        <taxon>Spermatophyta</taxon>
        <taxon>Magnoliopsida</taxon>
        <taxon>Liliopsida</taxon>
        <taxon>Poales</taxon>
        <taxon>Poaceae</taxon>
        <taxon>PACMAD clade</taxon>
        <taxon>Panicoideae</taxon>
        <taxon>Andropogonodae</taxon>
        <taxon>Andropogoneae</taxon>
        <taxon>Tripsacinae</taxon>
        <taxon>Zea</taxon>
    </lineage>
</organism>
<protein>
    <submittedName>
        <fullName evidence="1">Uncharacterized protein</fullName>
    </submittedName>
</protein>
<comment type="caution">
    <text evidence="1">The sequence shown here is derived from an EMBL/GenBank/DDBJ whole genome shotgun (WGS) entry which is preliminary data.</text>
</comment>
<name>A0A3L6G9Y8_MAIZE</name>
<reference evidence="1" key="1">
    <citation type="journal article" date="2018" name="Nat. Genet.">
        <title>Extensive intraspecific gene order and gene structural variations between Mo17 and other maize genomes.</title>
        <authorList>
            <person name="Sun S."/>
            <person name="Zhou Y."/>
            <person name="Chen J."/>
            <person name="Shi J."/>
            <person name="Zhao H."/>
            <person name="Zhao H."/>
            <person name="Song W."/>
            <person name="Zhang M."/>
            <person name="Cui Y."/>
            <person name="Dong X."/>
            <person name="Liu H."/>
            <person name="Ma X."/>
            <person name="Jiao Y."/>
            <person name="Wang B."/>
            <person name="Wei X."/>
            <person name="Stein J.C."/>
            <person name="Glaubitz J.C."/>
            <person name="Lu F."/>
            <person name="Yu G."/>
            <person name="Liang C."/>
            <person name="Fengler K."/>
            <person name="Li B."/>
            <person name="Rafalski A."/>
            <person name="Schnable P.S."/>
            <person name="Ware D.H."/>
            <person name="Buckler E.S."/>
            <person name="Lai J."/>
        </authorList>
    </citation>
    <scope>NUCLEOTIDE SEQUENCE [LARGE SCALE GENOMIC DNA]</scope>
    <source>
        <tissue evidence="1">Seedling</tissue>
    </source>
</reference>
<proteinExistence type="predicted"/>